<dbReference type="Proteomes" id="UP000294919">
    <property type="component" value="Unassembled WGS sequence"/>
</dbReference>
<name>A0A4R2L0N0_9FIRM</name>
<protein>
    <submittedName>
        <fullName evidence="1">Uncharacterized protein</fullName>
    </submittedName>
</protein>
<gene>
    <name evidence="1" type="ORF">EV214_101198</name>
</gene>
<evidence type="ECO:0000313" key="2">
    <source>
        <dbReference type="Proteomes" id="UP000294919"/>
    </source>
</evidence>
<organism evidence="1 2">
    <name type="scientific">Marinisporobacter balticus</name>
    <dbReference type="NCBI Taxonomy" id="2018667"/>
    <lineage>
        <taxon>Bacteria</taxon>
        <taxon>Bacillati</taxon>
        <taxon>Bacillota</taxon>
        <taxon>Clostridia</taxon>
        <taxon>Peptostreptococcales</taxon>
        <taxon>Thermotaleaceae</taxon>
        <taxon>Marinisporobacter</taxon>
    </lineage>
</organism>
<proteinExistence type="predicted"/>
<accession>A0A4R2L0N0</accession>
<sequence length="93" mass="11257">MRLTVKSRLVSNYVQEWLKINNKVEATPKDVIEYLVAKKIYTSYALRNFHRDLRNLENRNMLHLIKGVETKQVKSKRYWILKKSDKTFNEIRC</sequence>
<keyword evidence="2" id="KW-1185">Reference proteome</keyword>
<comment type="caution">
    <text evidence="1">The sequence shown here is derived from an EMBL/GenBank/DDBJ whole genome shotgun (WGS) entry which is preliminary data.</text>
</comment>
<dbReference type="RefSeq" id="WP_132241765.1">
    <property type="nucleotide sequence ID" value="NZ_SLWV01000001.1"/>
</dbReference>
<dbReference type="AlphaFoldDB" id="A0A4R2L0N0"/>
<dbReference type="EMBL" id="SLWV01000001">
    <property type="protein sequence ID" value="TCO79964.1"/>
    <property type="molecule type" value="Genomic_DNA"/>
</dbReference>
<reference evidence="1 2" key="1">
    <citation type="submission" date="2019-03" db="EMBL/GenBank/DDBJ databases">
        <title>Genomic Encyclopedia of Type Strains, Phase IV (KMG-IV): sequencing the most valuable type-strain genomes for metagenomic binning, comparative biology and taxonomic classification.</title>
        <authorList>
            <person name="Goeker M."/>
        </authorList>
    </citation>
    <scope>NUCLEOTIDE SEQUENCE [LARGE SCALE GENOMIC DNA]</scope>
    <source>
        <strain evidence="1 2">DSM 102940</strain>
    </source>
</reference>
<evidence type="ECO:0000313" key="1">
    <source>
        <dbReference type="EMBL" id="TCO79964.1"/>
    </source>
</evidence>